<evidence type="ECO:0000313" key="2">
    <source>
        <dbReference type="EMBL" id="NCI48919.1"/>
    </source>
</evidence>
<name>A0ABW9ZRJ3_9BACT</name>
<comment type="caution">
    <text evidence="2">The sequence shown here is derived from an EMBL/GenBank/DDBJ whole genome shotgun (WGS) entry which is preliminary data.</text>
</comment>
<feature type="signal peptide" evidence="1">
    <location>
        <begin position="1"/>
        <end position="19"/>
    </location>
</feature>
<dbReference type="RefSeq" id="WP_161817227.1">
    <property type="nucleotide sequence ID" value="NZ_JAACJS010000002.1"/>
</dbReference>
<keyword evidence="3" id="KW-1185">Reference proteome</keyword>
<proteinExistence type="predicted"/>
<dbReference type="SUPFAM" id="SSF50998">
    <property type="entry name" value="Quinoprotein alcohol dehydrogenase-like"/>
    <property type="match status" value="1"/>
</dbReference>
<evidence type="ECO:0000256" key="1">
    <source>
        <dbReference type="SAM" id="SignalP"/>
    </source>
</evidence>
<keyword evidence="1" id="KW-0732">Signal</keyword>
<evidence type="ECO:0000313" key="3">
    <source>
        <dbReference type="Proteomes" id="UP000753802"/>
    </source>
</evidence>
<dbReference type="InterPro" id="IPR011047">
    <property type="entry name" value="Quinoprotein_ADH-like_sf"/>
</dbReference>
<reference evidence="2 3" key="1">
    <citation type="submission" date="2020-01" db="EMBL/GenBank/DDBJ databases">
        <title>Genome analysis.</title>
        <authorList>
            <person name="Wu S."/>
            <person name="Wang G."/>
        </authorList>
    </citation>
    <scope>NUCLEOTIDE SEQUENCE [LARGE SCALE GENOMIC DNA]</scope>
    <source>
        <strain evidence="2 3">SYL130</strain>
    </source>
</reference>
<sequence>MKTLLSIALFLLSASAVLGQNTQRHFLLRDEGISQLAFIDEAHPEKNWYTPIPAGRDIQLVGNGRVLVGTGNGYEEHDIATGKKVSELTSFPGTVSARRLKNGNTMLVGANWQEKQGIVLVEVNPSGEVQRKIVYPGFGYVRLIRETASNTFLVTADEIVFEGDASGNITWQAKIANKDKPHAWQAIRLANGETVVSTGYAVSLQFFGKDGNLLRTITAPPAAKPNFFAGLQILPNGNYAVINWQGHGAGFGNSGTQLLEFTPEGKQAWSWQQDATKFSSLHAVIFLDGLDTSLLHVEDSSGKLAPVKRP</sequence>
<dbReference type="EMBL" id="JAACJS010000002">
    <property type="protein sequence ID" value="NCI48919.1"/>
    <property type="molecule type" value="Genomic_DNA"/>
</dbReference>
<protein>
    <submittedName>
        <fullName evidence="2">Uncharacterized protein</fullName>
    </submittedName>
</protein>
<accession>A0ABW9ZRJ3</accession>
<dbReference type="Proteomes" id="UP000753802">
    <property type="component" value="Unassembled WGS sequence"/>
</dbReference>
<organism evidence="2 3">
    <name type="scientific">Sediminibacterium roseum</name>
    <dbReference type="NCBI Taxonomy" id="1978412"/>
    <lineage>
        <taxon>Bacteria</taxon>
        <taxon>Pseudomonadati</taxon>
        <taxon>Bacteroidota</taxon>
        <taxon>Chitinophagia</taxon>
        <taxon>Chitinophagales</taxon>
        <taxon>Chitinophagaceae</taxon>
        <taxon>Sediminibacterium</taxon>
    </lineage>
</organism>
<gene>
    <name evidence="2" type="ORF">GWC95_03225</name>
</gene>
<feature type="chain" id="PRO_5047346675" evidence="1">
    <location>
        <begin position="20"/>
        <end position="310"/>
    </location>
</feature>